<accession>A0ACD4DD55</accession>
<evidence type="ECO:0000313" key="2">
    <source>
        <dbReference type="Proteomes" id="UP001156484"/>
    </source>
</evidence>
<evidence type="ECO:0000313" key="1">
    <source>
        <dbReference type="EMBL" id="UYP17964.1"/>
    </source>
</evidence>
<name>A0ACD4DD55_9NOCA</name>
<gene>
    <name evidence="1" type="ORF">OED52_14980</name>
</gene>
<protein>
    <submittedName>
        <fullName evidence="1">Hsp70 family protein</fullName>
    </submittedName>
</protein>
<dbReference type="EMBL" id="CP107551">
    <property type="protein sequence ID" value="UYP17964.1"/>
    <property type="molecule type" value="Genomic_DNA"/>
</dbReference>
<dbReference type="Proteomes" id="UP001156484">
    <property type="component" value="Chromosome"/>
</dbReference>
<sequence>MPTSLGISVGASGVGSALRVDTATGPTTEFRRLTAESESGRGLGDLVFDAVSLVSPTGSAAPDPITVAYRTAEQATEIRVAAERAGRMVRLVPETSAVLAYLHTVGVRREPGTIGIVDVGASGTTVSVLDRVSGTVLRSDRTELVGGRVLGARVFDHVRQATERLRIRGQIDPDLLAARCQGAQEALSSASTTRIDITEAGPRASVTLTRSELNGLTEDLARAAAEFTRRVCTSSSPTPHTLALLGGAAASPVLAEAVASAFDGEIVTVPEPGAAAAIGAALLGESASADHYPLVGSPTRSGVGSSGRVSGVLAGVLVLSAVLAGFVTQHFTDHDGSDTSVSPLLTSGAVPDEEPATSAGTGIPSDDPEPEVATDRTDAEDYPAPTTIPWPESTWTPSTTVERPSTTSSTTVTPTPIDQVPTPEFSPENTPMTRPPRPDTAAPGSQLAPPGTTTPGSELPGSTGPATPPSTTEPGTDGPDGGEGPDPSDTTTPPSDIPTSGTPSPAPPPASTESPSTSPEETSEEATADGGTTEPSTSRPWTAESWATGPMLGGAHMDVTAPDGWPFGR</sequence>
<reference evidence="1" key="1">
    <citation type="submission" date="2022-10" db="EMBL/GenBank/DDBJ databases">
        <title>Rhodococcus ferula Z13 complete genome.</title>
        <authorList>
            <person name="Long X."/>
            <person name="Zang M."/>
        </authorList>
    </citation>
    <scope>NUCLEOTIDE SEQUENCE</scope>
    <source>
        <strain evidence="1">Z13</strain>
    </source>
</reference>
<proteinExistence type="predicted"/>
<organism evidence="1 2">
    <name type="scientific">Rhodococcus sacchari</name>
    <dbReference type="NCBI Taxonomy" id="2962047"/>
    <lineage>
        <taxon>Bacteria</taxon>
        <taxon>Bacillati</taxon>
        <taxon>Actinomycetota</taxon>
        <taxon>Actinomycetes</taxon>
        <taxon>Mycobacteriales</taxon>
        <taxon>Nocardiaceae</taxon>
        <taxon>Rhodococcus</taxon>
    </lineage>
</organism>
<keyword evidence="2" id="KW-1185">Reference proteome</keyword>